<dbReference type="GO" id="GO:0006189">
    <property type="term" value="P:'de novo' IMP biosynthetic process"/>
    <property type="evidence" value="ECO:0007669"/>
    <property type="project" value="InterPro"/>
</dbReference>
<accession>A0A846QKR8</accession>
<dbReference type="AlphaFoldDB" id="A0A846QKR8"/>
<dbReference type="InterPro" id="IPR039476">
    <property type="entry name" value="P2CMN_synthase_LarB"/>
</dbReference>
<dbReference type="SUPFAM" id="SSF52255">
    <property type="entry name" value="N5-CAIR mutase (phosphoribosylaminoimidazole carboxylase, PurE)"/>
    <property type="match status" value="1"/>
</dbReference>
<dbReference type="Pfam" id="PF00731">
    <property type="entry name" value="AIRC"/>
    <property type="match status" value="1"/>
</dbReference>
<evidence type="ECO:0000313" key="2">
    <source>
        <dbReference type="EMBL" id="NJB68721.1"/>
    </source>
</evidence>
<organism evidence="2 3">
    <name type="scientific">Desulfobaculum xiamenense</name>
    <dbReference type="NCBI Taxonomy" id="995050"/>
    <lineage>
        <taxon>Bacteria</taxon>
        <taxon>Pseudomonadati</taxon>
        <taxon>Thermodesulfobacteriota</taxon>
        <taxon>Desulfovibrionia</taxon>
        <taxon>Desulfovibrionales</taxon>
        <taxon>Desulfovibrionaceae</taxon>
        <taxon>Desulfobaculum</taxon>
    </lineage>
</organism>
<sequence length="262" mass="26504">MNAADILELFGQIAHGALSPEEALESFRGMPVAELCAGVTLDIHRLARTGQGEVIFGPGKTLAQLETCVRGFLDAGQPVLATRLSADKGRALAELFPQGTFHEQSGLFVLGADLGLDGPYPRRASVLVVTAGSSDMGVALEAYGTARFFGLDCGLISDVGVAGVHRLAPHLEALAEAVALIVVAGMDGALPSVLAGLVPAPIIGVPSTSGGGNPMGGVASLMAMLNSCSPGVSVMNIDNGFGAAAFAAKLIASARREGTARV</sequence>
<reference evidence="2 3" key="1">
    <citation type="submission" date="2020-03" db="EMBL/GenBank/DDBJ databases">
        <title>Genomic Encyclopedia of Type Strains, Phase IV (KMG-IV): sequencing the most valuable type-strain genomes for metagenomic binning, comparative biology and taxonomic classification.</title>
        <authorList>
            <person name="Goeker M."/>
        </authorList>
    </citation>
    <scope>NUCLEOTIDE SEQUENCE [LARGE SCALE GENOMIC DNA]</scope>
    <source>
        <strain evidence="2 3">DSM 24233</strain>
    </source>
</reference>
<proteinExistence type="predicted"/>
<keyword evidence="3" id="KW-1185">Reference proteome</keyword>
<dbReference type="NCBIfam" id="NF033503">
    <property type="entry name" value="LarB"/>
    <property type="match status" value="1"/>
</dbReference>
<dbReference type="SMART" id="SM01001">
    <property type="entry name" value="AIRC"/>
    <property type="match status" value="1"/>
</dbReference>
<evidence type="ECO:0000259" key="1">
    <source>
        <dbReference type="SMART" id="SM01001"/>
    </source>
</evidence>
<dbReference type="Gene3D" id="3.40.50.1970">
    <property type="match status" value="1"/>
</dbReference>
<dbReference type="GO" id="GO:0016787">
    <property type="term" value="F:hydrolase activity"/>
    <property type="evidence" value="ECO:0007669"/>
    <property type="project" value="InterPro"/>
</dbReference>
<dbReference type="PANTHER" id="PTHR43064">
    <property type="entry name" value="PHOSPHORIBOSYLAMINOIMIDAZOLE CARBOXYLASE-RELATED"/>
    <property type="match status" value="1"/>
</dbReference>
<comment type="caution">
    <text evidence="2">The sequence shown here is derived from an EMBL/GenBank/DDBJ whole genome shotgun (WGS) entry which is preliminary data.</text>
</comment>
<feature type="domain" description="PurE" evidence="1">
    <location>
        <begin position="124"/>
        <end position="262"/>
    </location>
</feature>
<dbReference type="InterPro" id="IPR000031">
    <property type="entry name" value="PurE_dom"/>
</dbReference>
<dbReference type="EMBL" id="JAATJA010000002">
    <property type="protein sequence ID" value="NJB68721.1"/>
    <property type="molecule type" value="Genomic_DNA"/>
</dbReference>
<gene>
    <name evidence="2" type="ORF">GGQ74_002394</name>
</gene>
<name>A0A846QKR8_9BACT</name>
<dbReference type="PANTHER" id="PTHR43064:SF1">
    <property type="entry name" value="SLL1489 PROTEIN"/>
    <property type="match status" value="1"/>
</dbReference>
<dbReference type="RefSeq" id="WP_167941765.1">
    <property type="nucleotide sequence ID" value="NZ_JAATJA010000002.1"/>
</dbReference>
<dbReference type="Proteomes" id="UP000580856">
    <property type="component" value="Unassembled WGS sequence"/>
</dbReference>
<evidence type="ECO:0000313" key="3">
    <source>
        <dbReference type="Proteomes" id="UP000580856"/>
    </source>
</evidence>
<protein>
    <recommendedName>
        <fullName evidence="1">PurE domain-containing protein</fullName>
    </recommendedName>
</protein>